<dbReference type="PROSITE" id="PS50041">
    <property type="entry name" value="C_TYPE_LECTIN_2"/>
    <property type="match status" value="1"/>
</dbReference>
<gene>
    <name evidence="2" type="ORF">MNOR_LOCUS25633</name>
</gene>
<comment type="caution">
    <text evidence="2">The sequence shown here is derived from an EMBL/GenBank/DDBJ whole genome shotgun (WGS) entry which is preliminary data.</text>
</comment>
<dbReference type="InterPro" id="IPR016186">
    <property type="entry name" value="C-type_lectin-like/link_sf"/>
</dbReference>
<keyword evidence="3" id="KW-1185">Reference proteome</keyword>
<dbReference type="EMBL" id="CAXKWB010024704">
    <property type="protein sequence ID" value="CAL4126543.1"/>
    <property type="molecule type" value="Genomic_DNA"/>
</dbReference>
<evidence type="ECO:0000313" key="2">
    <source>
        <dbReference type="EMBL" id="CAL4126543.1"/>
    </source>
</evidence>
<name>A0AAV2RMS0_MEGNR</name>
<protein>
    <recommendedName>
        <fullName evidence="1">C-type lectin domain-containing protein</fullName>
    </recommendedName>
</protein>
<proteinExistence type="predicted"/>
<dbReference type="Proteomes" id="UP001497623">
    <property type="component" value="Unassembled WGS sequence"/>
</dbReference>
<evidence type="ECO:0000313" key="3">
    <source>
        <dbReference type="Proteomes" id="UP001497623"/>
    </source>
</evidence>
<dbReference type="InterPro" id="IPR016187">
    <property type="entry name" value="CTDL_fold"/>
</dbReference>
<reference evidence="2 3" key="1">
    <citation type="submission" date="2024-05" db="EMBL/GenBank/DDBJ databases">
        <authorList>
            <person name="Wallberg A."/>
        </authorList>
    </citation>
    <scope>NUCLEOTIDE SEQUENCE [LARGE SCALE GENOMIC DNA]</scope>
</reference>
<dbReference type="CDD" id="cd00037">
    <property type="entry name" value="CLECT"/>
    <property type="match status" value="1"/>
</dbReference>
<sequence>DTLEQYTGDTALAAEGDIPSIKMWCFSIALKMLFIIALLTSQVKGNEKLDDLDSSAKLNTKTLILKEDPKEQRISLNAKAAYCYPTLLCTQAGGHCVTSGKDCNGTIDPYGCRGGKKCKCCIPEVSGCGESFTPVGDSCLLLALSKKVTWAAARQYCQGLGADLVVFKDANHYAKTLDYVRRVNGENTAVNVWIGGSDAAVEGRWVWVTEELMPRGPPFWGSHDGYGSEPGGGTGQNCAGLYHPDRYYVHDFPCTTALATLCQKI</sequence>
<feature type="domain" description="C-type lectin" evidence="1">
    <location>
        <begin position="135"/>
        <end position="263"/>
    </location>
</feature>
<dbReference type="SMART" id="SM00034">
    <property type="entry name" value="CLECT"/>
    <property type="match status" value="1"/>
</dbReference>
<dbReference type="AlphaFoldDB" id="A0AAV2RMS0"/>
<dbReference type="SUPFAM" id="SSF56436">
    <property type="entry name" value="C-type lectin-like"/>
    <property type="match status" value="1"/>
</dbReference>
<accession>A0AAV2RMS0</accession>
<evidence type="ECO:0000259" key="1">
    <source>
        <dbReference type="PROSITE" id="PS50041"/>
    </source>
</evidence>
<dbReference type="InterPro" id="IPR050111">
    <property type="entry name" value="C-type_lectin/snaclec_domain"/>
</dbReference>
<dbReference type="Pfam" id="PF00059">
    <property type="entry name" value="Lectin_C"/>
    <property type="match status" value="1"/>
</dbReference>
<dbReference type="InterPro" id="IPR001304">
    <property type="entry name" value="C-type_lectin-like"/>
</dbReference>
<dbReference type="Gene3D" id="3.10.100.10">
    <property type="entry name" value="Mannose-Binding Protein A, subunit A"/>
    <property type="match status" value="1"/>
</dbReference>
<dbReference type="PANTHER" id="PTHR22803">
    <property type="entry name" value="MANNOSE, PHOSPHOLIPASE, LECTIN RECEPTOR RELATED"/>
    <property type="match status" value="1"/>
</dbReference>
<feature type="non-terminal residue" evidence="2">
    <location>
        <position position="1"/>
    </location>
</feature>
<organism evidence="2 3">
    <name type="scientific">Meganyctiphanes norvegica</name>
    <name type="common">Northern krill</name>
    <name type="synonym">Thysanopoda norvegica</name>
    <dbReference type="NCBI Taxonomy" id="48144"/>
    <lineage>
        <taxon>Eukaryota</taxon>
        <taxon>Metazoa</taxon>
        <taxon>Ecdysozoa</taxon>
        <taxon>Arthropoda</taxon>
        <taxon>Crustacea</taxon>
        <taxon>Multicrustacea</taxon>
        <taxon>Malacostraca</taxon>
        <taxon>Eumalacostraca</taxon>
        <taxon>Eucarida</taxon>
        <taxon>Euphausiacea</taxon>
        <taxon>Euphausiidae</taxon>
        <taxon>Meganyctiphanes</taxon>
    </lineage>
</organism>